<dbReference type="InterPro" id="IPR050465">
    <property type="entry name" value="UPF0194_transport"/>
</dbReference>
<evidence type="ECO:0000256" key="1">
    <source>
        <dbReference type="ARBA" id="ARBA00004196"/>
    </source>
</evidence>
<dbReference type="Gene3D" id="1.10.287.470">
    <property type="entry name" value="Helix hairpin bin"/>
    <property type="match status" value="1"/>
</dbReference>
<keyword evidence="4" id="KW-1133">Transmembrane helix</keyword>
<dbReference type="SUPFAM" id="SSF111369">
    <property type="entry name" value="HlyD-like secretion proteins"/>
    <property type="match status" value="1"/>
</dbReference>
<protein>
    <submittedName>
        <fullName evidence="5">HlyD family secretion protein</fullName>
    </submittedName>
</protein>
<dbReference type="Gene3D" id="2.40.420.20">
    <property type="match status" value="1"/>
</dbReference>
<dbReference type="GO" id="GO:0030313">
    <property type="term" value="C:cell envelope"/>
    <property type="evidence" value="ECO:0007669"/>
    <property type="project" value="UniProtKB-SubCell"/>
</dbReference>
<dbReference type="PANTHER" id="PTHR32347:SF23">
    <property type="entry name" value="BLL5650 PROTEIN"/>
    <property type="match status" value="1"/>
</dbReference>
<dbReference type="InterPro" id="IPR006143">
    <property type="entry name" value="RND_pump_MFP"/>
</dbReference>
<accession>A0A1T5CY99</accession>
<evidence type="ECO:0000256" key="2">
    <source>
        <dbReference type="ARBA" id="ARBA00009477"/>
    </source>
</evidence>
<comment type="subcellular location">
    <subcellularLocation>
        <location evidence="1">Cell envelope</location>
    </subcellularLocation>
</comment>
<dbReference type="KEGG" id="asx:CDL62_15905"/>
<reference evidence="5 6" key="1">
    <citation type="submission" date="2017-02" db="EMBL/GenBank/DDBJ databases">
        <authorList>
            <person name="Peterson S.W."/>
        </authorList>
    </citation>
    <scope>NUCLEOTIDE SEQUENCE [LARGE SCALE GENOMIC DNA]</scope>
    <source>
        <strain evidence="5 6">DSM 24412</strain>
    </source>
</reference>
<dbReference type="Gene3D" id="2.40.30.170">
    <property type="match status" value="1"/>
</dbReference>
<feature type="transmembrane region" description="Helical" evidence="4">
    <location>
        <begin position="15"/>
        <end position="33"/>
    </location>
</feature>
<evidence type="ECO:0000256" key="4">
    <source>
        <dbReference type="SAM" id="Phobius"/>
    </source>
</evidence>
<name>A0A1T5CY99_9BACT</name>
<keyword evidence="4" id="KW-0812">Transmembrane</keyword>
<dbReference type="EMBL" id="FUYV01000004">
    <property type="protein sequence ID" value="SKB64326.1"/>
    <property type="molecule type" value="Genomic_DNA"/>
</dbReference>
<dbReference type="Proteomes" id="UP000191055">
    <property type="component" value="Unassembled WGS sequence"/>
</dbReference>
<evidence type="ECO:0000313" key="5">
    <source>
        <dbReference type="EMBL" id="SKB64326.1"/>
    </source>
</evidence>
<dbReference type="Gene3D" id="2.40.50.100">
    <property type="match status" value="1"/>
</dbReference>
<keyword evidence="3" id="KW-0175">Coiled coil</keyword>
<dbReference type="RefSeq" id="WP_079556699.1">
    <property type="nucleotide sequence ID" value="NZ_CP021904.1"/>
</dbReference>
<evidence type="ECO:0000313" key="6">
    <source>
        <dbReference type="Proteomes" id="UP000191055"/>
    </source>
</evidence>
<organism evidence="5 6">
    <name type="scientific">Alkalitalea saponilacus</name>
    <dbReference type="NCBI Taxonomy" id="889453"/>
    <lineage>
        <taxon>Bacteria</taxon>
        <taxon>Pseudomonadati</taxon>
        <taxon>Bacteroidota</taxon>
        <taxon>Bacteroidia</taxon>
        <taxon>Marinilabiliales</taxon>
        <taxon>Marinilabiliaceae</taxon>
        <taxon>Alkalitalea</taxon>
    </lineage>
</organism>
<dbReference type="STRING" id="889453.SAMN03080601_00912"/>
<keyword evidence="6" id="KW-1185">Reference proteome</keyword>
<dbReference type="AlphaFoldDB" id="A0A1T5CY99"/>
<dbReference type="GO" id="GO:0016020">
    <property type="term" value="C:membrane"/>
    <property type="evidence" value="ECO:0007669"/>
    <property type="project" value="InterPro"/>
</dbReference>
<comment type="similarity">
    <text evidence="2">Belongs to the membrane fusion protein (MFP) (TC 8.A.1) family.</text>
</comment>
<dbReference type="GO" id="GO:0022857">
    <property type="term" value="F:transmembrane transporter activity"/>
    <property type="evidence" value="ECO:0007669"/>
    <property type="project" value="InterPro"/>
</dbReference>
<keyword evidence="4" id="KW-0472">Membrane</keyword>
<evidence type="ECO:0000256" key="3">
    <source>
        <dbReference type="ARBA" id="ARBA00023054"/>
    </source>
</evidence>
<proteinExistence type="inferred from homology"/>
<dbReference type="NCBIfam" id="TIGR01730">
    <property type="entry name" value="RND_mfp"/>
    <property type="match status" value="1"/>
</dbReference>
<sequence>MDKKIEKKKGLKRSTILKIVASVVIVGALIWMITSTNTSTYRTGKERITIADVEYAQFMDYISVVGTVAPITTIMLDVEEGGKVIEKVVEEGAMLQKGDVIVRLENNDLNLQILNSESQLAYQSNELRNTMINMEQQKINNKQQLLAIDYEIRRLRRTYEQNRELRDKGFIADEDYLIANENYQLAIAERELRHQRMVQDSIFRENQQVQMNNSLINMEQNLKIVRQRLEKLNIQAPADGQLGSLSVEPGQLISRGERIGQLHILDDYKISADIDEHYIDRVRHGLKATYLRQNERYEIEVYRVYPEVRNGRFQVDFTFSGDTPQNLRTGQTYHLSLELGQPVESVIIPRGGFFQSTGGQWIFVYNESSGIATRRNIRIGRQNPTHYEVLDGLEPGEKVITNNYDMFGRNERIEVR</sequence>
<gene>
    <name evidence="5" type="ORF">SAMN03080601_00912</name>
</gene>
<dbReference type="OrthoDB" id="1957187at2"/>
<dbReference type="PANTHER" id="PTHR32347">
    <property type="entry name" value="EFFLUX SYSTEM COMPONENT YKNX-RELATED"/>
    <property type="match status" value="1"/>
</dbReference>